<reference evidence="2 3" key="1">
    <citation type="journal article" date="2015" name="Genome Biol. Evol.">
        <title>Comparative Genomics of a Bacterivorous Green Alga Reveals Evolutionary Causalities and Consequences of Phago-Mixotrophic Mode of Nutrition.</title>
        <authorList>
            <person name="Burns J.A."/>
            <person name="Paasch A."/>
            <person name="Narechania A."/>
            <person name="Kim E."/>
        </authorList>
    </citation>
    <scope>NUCLEOTIDE SEQUENCE [LARGE SCALE GENOMIC DNA]</scope>
    <source>
        <strain evidence="2 3">PLY_AMNH</strain>
    </source>
</reference>
<organism evidence="2 3">
    <name type="scientific">Cymbomonas tetramitiformis</name>
    <dbReference type="NCBI Taxonomy" id="36881"/>
    <lineage>
        <taxon>Eukaryota</taxon>
        <taxon>Viridiplantae</taxon>
        <taxon>Chlorophyta</taxon>
        <taxon>Pyramimonadophyceae</taxon>
        <taxon>Pyramimonadales</taxon>
        <taxon>Pyramimonadaceae</taxon>
        <taxon>Cymbomonas</taxon>
    </lineage>
</organism>
<evidence type="ECO:0000313" key="3">
    <source>
        <dbReference type="Proteomes" id="UP001190700"/>
    </source>
</evidence>
<comment type="caution">
    <text evidence="2">The sequence shown here is derived from an EMBL/GenBank/DDBJ whole genome shotgun (WGS) entry which is preliminary data.</text>
</comment>
<evidence type="ECO:0000256" key="1">
    <source>
        <dbReference type="SAM" id="MobiDB-lite"/>
    </source>
</evidence>
<feature type="region of interest" description="Disordered" evidence="1">
    <location>
        <begin position="283"/>
        <end position="333"/>
    </location>
</feature>
<protein>
    <submittedName>
        <fullName evidence="2">Uncharacterized protein</fullName>
    </submittedName>
</protein>
<sequence length="333" mass="37094">MPGAVTQVVRRSDPNKLRRRTISGIVNGSLQAPVSSHKNRKQRPGLVLDDDRDSALFDLLPTDEDSYDNSADSEERVSRTRMLRDWLPDDFIATHCAAQRDDEDYPVVSSCTTSDSLGYEGVLTLETEGSVDGDVDLEDWSLCSELDEYRTGNIATQPHSSDDSSGFQRVELPALGRTSQYSHSYADAVSSTSMEFEILDDDESDTLSMSDTFSVWSSFSVSRNDSTAQPKLAPVQEEDAYSCFDEYEDRKSFGARGFSNKFRESLQRKASRARRLECNAAHLTRHEPSKPSTQVAGTVGHCTKRQSLSRSSNKTHSHSTFSTARARAARHRP</sequence>
<evidence type="ECO:0000313" key="2">
    <source>
        <dbReference type="EMBL" id="KAK3268888.1"/>
    </source>
</evidence>
<gene>
    <name evidence="2" type="ORF">CYMTET_22636</name>
</gene>
<dbReference type="Proteomes" id="UP001190700">
    <property type="component" value="Unassembled WGS sequence"/>
</dbReference>
<feature type="compositionally biased region" description="Polar residues" evidence="1">
    <location>
        <begin position="305"/>
        <end position="323"/>
    </location>
</feature>
<dbReference type="AlphaFoldDB" id="A0AAE0FZS0"/>
<accession>A0AAE0FZS0</accession>
<name>A0AAE0FZS0_9CHLO</name>
<keyword evidence="3" id="KW-1185">Reference proteome</keyword>
<dbReference type="EMBL" id="LGRX02011501">
    <property type="protein sequence ID" value="KAK3268888.1"/>
    <property type="molecule type" value="Genomic_DNA"/>
</dbReference>
<proteinExistence type="predicted"/>